<evidence type="ECO:0000256" key="4">
    <source>
        <dbReference type="ARBA" id="ARBA00022649"/>
    </source>
</evidence>
<evidence type="ECO:0000313" key="9">
    <source>
        <dbReference type="EMBL" id="SCZ15279.1"/>
    </source>
</evidence>
<comment type="subcellular location">
    <subcellularLocation>
        <location evidence="1 8">Cell inner membrane</location>
        <topology evidence="1 8">Single-pass membrane protein</topology>
    </subcellularLocation>
</comment>
<evidence type="ECO:0000256" key="7">
    <source>
        <dbReference type="ARBA" id="ARBA00023136"/>
    </source>
</evidence>
<dbReference type="PRINTS" id="PR00281">
    <property type="entry name" value="HOKGEFTOXIC"/>
</dbReference>
<evidence type="ECO:0000256" key="3">
    <source>
        <dbReference type="ARBA" id="ARBA00022519"/>
    </source>
</evidence>
<keyword evidence="5" id="KW-0812">Transmembrane</keyword>
<dbReference type="InterPro" id="IPR000021">
    <property type="entry name" value="Hok/gef_toxin"/>
</dbReference>
<evidence type="ECO:0000256" key="6">
    <source>
        <dbReference type="ARBA" id="ARBA00022989"/>
    </source>
</evidence>
<evidence type="ECO:0000256" key="5">
    <source>
        <dbReference type="ARBA" id="ARBA00022692"/>
    </source>
</evidence>
<evidence type="ECO:0000256" key="8">
    <source>
        <dbReference type="RuleBase" id="RU221113"/>
    </source>
</evidence>
<dbReference type="Pfam" id="PF01848">
    <property type="entry name" value="HOK_GEF"/>
    <property type="match status" value="1"/>
</dbReference>
<proteinExistence type="inferred from homology"/>
<keyword evidence="3" id="KW-0997">Cell inner membrane</keyword>
<dbReference type="Proteomes" id="UP000183031">
    <property type="component" value="Unassembled WGS sequence"/>
</dbReference>
<evidence type="ECO:0000256" key="1">
    <source>
        <dbReference type="ARBA" id="ARBA00004377"/>
    </source>
</evidence>
<name>A0A1G5LT21_9GAMM</name>
<gene>
    <name evidence="9" type="ORF">SAMN02927935_04745</name>
</gene>
<keyword evidence="10" id="KW-1185">Reference proteome</keyword>
<accession>A0A1G5LT21</accession>
<keyword evidence="4" id="KW-1277">Toxin-antitoxin system</keyword>
<keyword evidence="2" id="KW-1003">Cell membrane</keyword>
<evidence type="ECO:0000313" key="10">
    <source>
        <dbReference type="Proteomes" id="UP000183031"/>
    </source>
</evidence>
<dbReference type="EMBL" id="FMUT01000018">
    <property type="protein sequence ID" value="SCZ15279.1"/>
    <property type="molecule type" value="Genomic_DNA"/>
</dbReference>
<keyword evidence="6" id="KW-1133">Transmembrane helix</keyword>
<organism evidence="9 10">
    <name type="scientific">Serratia nematodiphila</name>
    <dbReference type="NCBI Taxonomy" id="458197"/>
    <lineage>
        <taxon>Bacteria</taxon>
        <taxon>Pseudomonadati</taxon>
        <taxon>Pseudomonadota</taxon>
        <taxon>Gammaproteobacteria</taxon>
        <taxon>Enterobacterales</taxon>
        <taxon>Yersiniaceae</taxon>
        <taxon>Serratia</taxon>
    </lineage>
</organism>
<dbReference type="InterPro" id="IPR018084">
    <property type="entry name" value="Hok/gef_toxin_CS"/>
</dbReference>
<evidence type="ECO:0000256" key="2">
    <source>
        <dbReference type="ARBA" id="ARBA00022475"/>
    </source>
</evidence>
<comment type="caution">
    <text evidence="9">The sequence shown here is derived from an EMBL/GenBank/DDBJ whole genome shotgun (WGS) entry which is preliminary data.</text>
</comment>
<dbReference type="PROSITE" id="PS00556">
    <property type="entry name" value="HOK_GEF"/>
    <property type="match status" value="1"/>
</dbReference>
<reference evidence="9 10" key="1">
    <citation type="submission" date="2016-10" db="EMBL/GenBank/DDBJ databases">
        <authorList>
            <person name="Varghese N."/>
            <person name="Submissions S."/>
        </authorList>
    </citation>
    <scope>NUCLEOTIDE SEQUENCE [LARGE SCALE GENOMIC DNA]</scope>
    <source>
        <strain evidence="9 10">CGMCC 1.6853</strain>
    </source>
</reference>
<protein>
    <submittedName>
        <fullName evidence="9">Protein HokC/D</fullName>
    </submittedName>
</protein>
<sequence length="51" mass="5665">MMPNKRGLLKLVVICATVISLAWITRSSLCELRIRSGTTEVAAILAYESER</sequence>
<comment type="similarity">
    <text evidence="8">Belongs to the hok/gef family.</text>
</comment>
<keyword evidence="7" id="KW-0472">Membrane</keyword>